<dbReference type="PANTHER" id="PTHR34512">
    <property type="entry name" value="CELL SURFACE PROTEIN"/>
    <property type="match status" value="1"/>
</dbReference>
<feature type="domain" description="Pyrrolo-quinoline quinone repeat" evidence="2">
    <location>
        <begin position="129"/>
        <end position="364"/>
    </location>
</feature>
<feature type="domain" description="Pyrrolo-quinoline quinone repeat" evidence="2">
    <location>
        <begin position="388"/>
        <end position="446"/>
    </location>
</feature>
<dbReference type="Gene3D" id="2.130.10.10">
    <property type="entry name" value="YVTN repeat-like/Quinoprotein amine dehydrogenase"/>
    <property type="match status" value="1"/>
</dbReference>
<dbReference type="SMART" id="SM00564">
    <property type="entry name" value="PQQ"/>
    <property type="match status" value="6"/>
</dbReference>
<dbReference type="KEGG" id="thas:C6Y53_00735"/>
<gene>
    <name evidence="3" type="ORF">C6Y53_00735</name>
</gene>
<protein>
    <submittedName>
        <fullName evidence="3">PQQ-binding-like beta-propeller repeat protein</fullName>
    </submittedName>
</protein>
<dbReference type="InterPro" id="IPR011047">
    <property type="entry name" value="Quinoprotein_ADH-like_sf"/>
</dbReference>
<evidence type="ECO:0000259" key="2">
    <source>
        <dbReference type="Pfam" id="PF13360"/>
    </source>
</evidence>
<organism evidence="3 4">
    <name type="scientific">Pukyongiella litopenaei</name>
    <dbReference type="NCBI Taxonomy" id="2605946"/>
    <lineage>
        <taxon>Bacteria</taxon>
        <taxon>Pseudomonadati</taxon>
        <taxon>Pseudomonadota</taxon>
        <taxon>Alphaproteobacteria</taxon>
        <taxon>Rhodobacterales</taxon>
        <taxon>Paracoccaceae</taxon>
        <taxon>Pukyongiella</taxon>
    </lineage>
</organism>
<evidence type="ECO:0000313" key="4">
    <source>
        <dbReference type="Proteomes" id="UP000237655"/>
    </source>
</evidence>
<accession>A0A2S0MKI4</accession>
<sequence>MTYLNNPGRGGIGAALIAALVLLTGCAEKEVILPGVREDIRPELAEDSPTAPATTANRSRAIGLPGQRGNADWPQSPGTPAYRTANAALRVAPQRIWSVNIGAGDSRKLRITAAPVVGGGLVYTLDSGARVSAVTPQGAVAWSVDLTPPADKPGEATGGGLAYAGGTLYVSTGFGELTALDARSGGVRWNQKLGATGSGAPLVSGSLVYLVAGDSTGWAVNTADGRILWQTEAPVSGSNVLGAPAPVLAGDLVVFAFGSGDIVGSFRRGGLRRWNASVAGRRKGSAAARIGDVTGAPVVSGSRIYAGNHSGRIVALNASTGDRIWTAREGALGPVWPVGDSIFAVSDLNRLLRIDAGDGSVIWSANLPGFLKDKPRKRGPSYANYGPILAGSRLAVASGDGQLRFFAPENGVLVASTAIPDGAATPPAVAGGTLYVVSRKGELHAFR</sequence>
<dbReference type="InterPro" id="IPR015943">
    <property type="entry name" value="WD40/YVTN_repeat-like_dom_sf"/>
</dbReference>
<keyword evidence="4" id="KW-1185">Reference proteome</keyword>
<dbReference type="InterPro" id="IPR002372">
    <property type="entry name" value="PQQ_rpt_dom"/>
</dbReference>
<dbReference type="PANTHER" id="PTHR34512:SF30">
    <property type="entry name" value="OUTER MEMBRANE PROTEIN ASSEMBLY FACTOR BAMB"/>
    <property type="match status" value="1"/>
</dbReference>
<dbReference type="SUPFAM" id="SSF50998">
    <property type="entry name" value="Quinoprotein alcohol dehydrogenase-like"/>
    <property type="match status" value="1"/>
</dbReference>
<proteinExistence type="predicted"/>
<dbReference type="RefSeq" id="WP_106470691.1">
    <property type="nucleotide sequence ID" value="NZ_CP027665.1"/>
</dbReference>
<dbReference type="Proteomes" id="UP000237655">
    <property type="component" value="Chromosome"/>
</dbReference>
<evidence type="ECO:0000256" key="1">
    <source>
        <dbReference type="SAM" id="MobiDB-lite"/>
    </source>
</evidence>
<reference evidence="4" key="1">
    <citation type="submission" date="2018-03" db="EMBL/GenBank/DDBJ databases">
        <title>Genomic analysis of the strain SH-1 isolated from shrimp intestine.</title>
        <authorList>
            <person name="Kim Y.-S."/>
            <person name="Kim S.-E."/>
            <person name="Kim K.-H."/>
        </authorList>
    </citation>
    <scope>NUCLEOTIDE SEQUENCE [LARGE SCALE GENOMIC DNA]</scope>
    <source>
        <strain evidence="4">SH-1</strain>
    </source>
</reference>
<dbReference type="EMBL" id="CP027665">
    <property type="protein sequence ID" value="AVO36376.1"/>
    <property type="molecule type" value="Genomic_DNA"/>
</dbReference>
<name>A0A2S0MKI4_9RHOB</name>
<dbReference type="InterPro" id="IPR018391">
    <property type="entry name" value="PQQ_b-propeller_rpt"/>
</dbReference>
<evidence type="ECO:0000313" key="3">
    <source>
        <dbReference type="EMBL" id="AVO36376.1"/>
    </source>
</evidence>
<dbReference type="Pfam" id="PF13360">
    <property type="entry name" value="PQQ_2"/>
    <property type="match status" value="2"/>
</dbReference>
<dbReference type="AlphaFoldDB" id="A0A2S0MKI4"/>
<feature type="region of interest" description="Disordered" evidence="1">
    <location>
        <begin position="43"/>
        <end position="76"/>
    </location>
</feature>